<protein>
    <recommendedName>
        <fullName evidence="7 14">Ribonuclease HII</fullName>
        <shortName evidence="14">RNase HII</shortName>
        <ecNumber evidence="6 14">3.1.26.4</ecNumber>
    </recommendedName>
</protein>
<feature type="binding site" evidence="14 15">
    <location>
        <position position="39"/>
    </location>
    <ligand>
        <name>a divalent metal cation</name>
        <dbReference type="ChEBI" id="CHEBI:60240"/>
    </ligand>
</feature>
<evidence type="ECO:0000256" key="15">
    <source>
        <dbReference type="PROSITE-ProRule" id="PRU01319"/>
    </source>
</evidence>
<dbReference type="AlphaFoldDB" id="A0A173LMX0"/>
<dbReference type="PANTHER" id="PTHR10954">
    <property type="entry name" value="RIBONUCLEASE H2 SUBUNIT A"/>
    <property type="match status" value="1"/>
</dbReference>
<dbReference type="GO" id="GO:0006298">
    <property type="term" value="P:mismatch repair"/>
    <property type="evidence" value="ECO:0007669"/>
    <property type="project" value="TreeGrafter"/>
</dbReference>
<dbReference type="FunFam" id="3.30.420.10:FF:000113">
    <property type="entry name" value="Ribonuclease HII"/>
    <property type="match status" value="1"/>
</dbReference>
<evidence type="ECO:0000256" key="9">
    <source>
        <dbReference type="ARBA" id="ARBA00022722"/>
    </source>
</evidence>
<dbReference type="HAMAP" id="MF_00052_B">
    <property type="entry name" value="RNase_HII_B"/>
    <property type="match status" value="1"/>
</dbReference>
<keyword evidence="11 14" id="KW-0255">Endonuclease</keyword>
<dbReference type="STRING" id="499555.BJL86_1856"/>
<dbReference type="InterPro" id="IPR024567">
    <property type="entry name" value="RNase_HII/HIII_dom"/>
</dbReference>
<keyword evidence="10 14" id="KW-0479">Metal-binding</keyword>
<evidence type="ECO:0000256" key="4">
    <source>
        <dbReference type="ARBA" id="ARBA00004496"/>
    </source>
</evidence>
<evidence type="ECO:0000256" key="16">
    <source>
        <dbReference type="RuleBase" id="RU003515"/>
    </source>
</evidence>
<evidence type="ECO:0000256" key="6">
    <source>
        <dbReference type="ARBA" id="ARBA00012180"/>
    </source>
</evidence>
<evidence type="ECO:0000256" key="3">
    <source>
        <dbReference type="ARBA" id="ARBA00004065"/>
    </source>
</evidence>
<evidence type="ECO:0000259" key="17">
    <source>
        <dbReference type="PROSITE" id="PS51975"/>
    </source>
</evidence>
<comment type="similarity">
    <text evidence="5 14 16">Belongs to the RNase HII family.</text>
</comment>
<evidence type="ECO:0000256" key="11">
    <source>
        <dbReference type="ARBA" id="ARBA00022759"/>
    </source>
</evidence>
<keyword evidence="19" id="KW-1185">Reference proteome</keyword>
<dbReference type="PROSITE" id="PS51975">
    <property type="entry name" value="RNASE_H_2"/>
    <property type="match status" value="1"/>
</dbReference>
<dbReference type="SUPFAM" id="SSF53098">
    <property type="entry name" value="Ribonuclease H-like"/>
    <property type="match status" value="1"/>
</dbReference>
<dbReference type="PANTHER" id="PTHR10954:SF18">
    <property type="entry name" value="RIBONUCLEASE HII"/>
    <property type="match status" value="1"/>
</dbReference>
<keyword evidence="13 14" id="KW-0464">Manganese</keyword>
<dbReference type="KEGG" id="dtm:BJL86_1856"/>
<evidence type="ECO:0000256" key="1">
    <source>
        <dbReference type="ARBA" id="ARBA00000077"/>
    </source>
</evidence>
<dbReference type="CDD" id="cd07182">
    <property type="entry name" value="RNase_HII_bacteria_HII_like"/>
    <property type="match status" value="1"/>
</dbReference>
<comment type="cofactor">
    <cofactor evidence="14 15">
        <name>Mn(2+)</name>
        <dbReference type="ChEBI" id="CHEBI:29035"/>
    </cofactor>
    <cofactor evidence="14 15">
        <name>Mg(2+)</name>
        <dbReference type="ChEBI" id="CHEBI:18420"/>
    </cofactor>
    <text evidence="14 15">Manganese or magnesium. Binds 1 divalent metal ion per monomer in the absence of substrate. May bind a second metal ion after substrate binding.</text>
</comment>
<evidence type="ECO:0000256" key="14">
    <source>
        <dbReference type="HAMAP-Rule" id="MF_00052"/>
    </source>
</evidence>
<reference evidence="18 19" key="1">
    <citation type="submission" date="2016-06" db="EMBL/GenBank/DDBJ databases">
        <title>Complete genome sequence of a saline-alkali tolerant type strain Dietzia timorensis ID05-A0528T.</title>
        <authorList>
            <person name="Wu X."/>
        </authorList>
    </citation>
    <scope>NUCLEOTIDE SEQUENCE [LARGE SCALE GENOMIC DNA]</scope>
    <source>
        <strain evidence="18 19">ID05-A0528</strain>
    </source>
</reference>
<keyword evidence="12 14" id="KW-0378">Hydrolase</keyword>
<keyword evidence="8 14" id="KW-0963">Cytoplasm</keyword>
<comment type="cofactor">
    <cofactor evidence="2">
        <name>Mg(2+)</name>
        <dbReference type="ChEBI" id="CHEBI:18420"/>
    </cofactor>
</comment>
<dbReference type="InterPro" id="IPR036397">
    <property type="entry name" value="RNaseH_sf"/>
</dbReference>
<feature type="binding site" evidence="14 15">
    <location>
        <position position="40"/>
    </location>
    <ligand>
        <name>a divalent metal cation</name>
        <dbReference type="ChEBI" id="CHEBI:60240"/>
    </ligand>
</feature>
<dbReference type="GO" id="GO:0043137">
    <property type="term" value="P:DNA replication, removal of RNA primer"/>
    <property type="evidence" value="ECO:0007669"/>
    <property type="project" value="TreeGrafter"/>
</dbReference>
<organism evidence="18 19">
    <name type="scientific">Dietzia timorensis</name>
    <dbReference type="NCBI Taxonomy" id="499555"/>
    <lineage>
        <taxon>Bacteria</taxon>
        <taxon>Bacillati</taxon>
        <taxon>Actinomycetota</taxon>
        <taxon>Actinomycetes</taxon>
        <taxon>Mycobacteriales</taxon>
        <taxon>Dietziaceae</taxon>
        <taxon>Dietzia</taxon>
    </lineage>
</organism>
<dbReference type="GO" id="GO:0004523">
    <property type="term" value="F:RNA-DNA hybrid ribonuclease activity"/>
    <property type="evidence" value="ECO:0007669"/>
    <property type="project" value="UniProtKB-UniRule"/>
</dbReference>
<feature type="domain" description="RNase H type-2" evidence="17">
    <location>
        <begin position="33"/>
        <end position="224"/>
    </location>
</feature>
<dbReference type="GO" id="GO:0030145">
    <property type="term" value="F:manganese ion binding"/>
    <property type="evidence" value="ECO:0007669"/>
    <property type="project" value="UniProtKB-UniRule"/>
</dbReference>
<dbReference type="GO" id="GO:0003723">
    <property type="term" value="F:RNA binding"/>
    <property type="evidence" value="ECO:0007669"/>
    <property type="project" value="UniProtKB-UniRule"/>
</dbReference>
<evidence type="ECO:0000256" key="5">
    <source>
        <dbReference type="ARBA" id="ARBA00007383"/>
    </source>
</evidence>
<dbReference type="Proteomes" id="UP000186104">
    <property type="component" value="Chromosome"/>
</dbReference>
<dbReference type="InterPro" id="IPR001352">
    <property type="entry name" value="RNase_HII/HIII"/>
</dbReference>
<evidence type="ECO:0000256" key="2">
    <source>
        <dbReference type="ARBA" id="ARBA00001946"/>
    </source>
</evidence>
<evidence type="ECO:0000256" key="7">
    <source>
        <dbReference type="ARBA" id="ARBA00019179"/>
    </source>
</evidence>
<dbReference type="Pfam" id="PF01351">
    <property type="entry name" value="RNase_HII"/>
    <property type="match status" value="1"/>
</dbReference>
<proteinExistence type="inferred from homology"/>
<dbReference type="InterPro" id="IPR012337">
    <property type="entry name" value="RNaseH-like_sf"/>
</dbReference>
<dbReference type="EC" id="3.1.26.4" evidence="6 14"/>
<feature type="binding site" evidence="14 15">
    <location>
        <position position="133"/>
    </location>
    <ligand>
        <name>a divalent metal cation</name>
        <dbReference type="ChEBI" id="CHEBI:60240"/>
    </ligand>
</feature>
<evidence type="ECO:0000313" key="19">
    <source>
        <dbReference type="Proteomes" id="UP000186104"/>
    </source>
</evidence>
<evidence type="ECO:0000256" key="10">
    <source>
        <dbReference type="ARBA" id="ARBA00022723"/>
    </source>
</evidence>
<keyword evidence="9 14" id="KW-0540">Nuclease</keyword>
<sequence>MREADPLHPPRARITRKDDVPGVESALYRRGLGSVAGVDEAGRGACAGPLVVAAVILGPKIPAALSGLDDSKKLSATRREALFDVIREKALSWSVIQIDPEIIDVEGVHHHNIAGMRRAVAGLDARPGYVLTDGFAVEGFGVPSLAVVGGDAAVPSISAASVLAKVTRDRFMVDLDTRYPGYGLAGHKGYGTAAHQDALARLGPSPQHRMSYANVQRAAALAAARGRGEADERRGS</sequence>
<evidence type="ECO:0000256" key="13">
    <source>
        <dbReference type="ARBA" id="ARBA00023211"/>
    </source>
</evidence>
<gene>
    <name evidence="14" type="primary">rnhB</name>
    <name evidence="18" type="ORF">BJL86_1856</name>
</gene>
<dbReference type="NCBIfam" id="NF000598">
    <property type="entry name" value="PRK00015.2-2"/>
    <property type="match status" value="1"/>
</dbReference>
<comment type="subcellular location">
    <subcellularLocation>
        <location evidence="4 14">Cytoplasm</location>
    </subcellularLocation>
</comment>
<dbReference type="NCBIfam" id="NF000595">
    <property type="entry name" value="PRK00015.1-3"/>
    <property type="match status" value="1"/>
</dbReference>
<dbReference type="EMBL" id="CP015961">
    <property type="protein sequence ID" value="ANI92627.1"/>
    <property type="molecule type" value="Genomic_DNA"/>
</dbReference>
<accession>A0A173LMX0</accession>
<dbReference type="GO" id="GO:0032299">
    <property type="term" value="C:ribonuclease H2 complex"/>
    <property type="evidence" value="ECO:0007669"/>
    <property type="project" value="TreeGrafter"/>
</dbReference>
<comment type="catalytic activity">
    <reaction evidence="1 14 15 16">
        <text>Endonucleolytic cleavage to 5'-phosphomonoester.</text>
        <dbReference type="EC" id="3.1.26.4"/>
    </reaction>
</comment>
<dbReference type="GO" id="GO:0005737">
    <property type="term" value="C:cytoplasm"/>
    <property type="evidence" value="ECO:0007669"/>
    <property type="project" value="UniProtKB-SubCell"/>
</dbReference>
<name>A0A173LMX0_9ACTN</name>
<dbReference type="Gene3D" id="3.30.420.10">
    <property type="entry name" value="Ribonuclease H-like superfamily/Ribonuclease H"/>
    <property type="match status" value="1"/>
</dbReference>
<evidence type="ECO:0000313" key="18">
    <source>
        <dbReference type="EMBL" id="ANI92627.1"/>
    </source>
</evidence>
<evidence type="ECO:0000256" key="8">
    <source>
        <dbReference type="ARBA" id="ARBA00022490"/>
    </source>
</evidence>
<dbReference type="RefSeq" id="WP_067471793.1">
    <property type="nucleotide sequence ID" value="NZ_CP015961.1"/>
</dbReference>
<evidence type="ECO:0000256" key="12">
    <source>
        <dbReference type="ARBA" id="ARBA00022801"/>
    </source>
</evidence>
<dbReference type="InterPro" id="IPR022898">
    <property type="entry name" value="RNase_HII"/>
</dbReference>
<comment type="function">
    <text evidence="3 14 16">Endonuclease that specifically degrades the RNA of RNA-DNA hybrids.</text>
</comment>